<sequence length="500" mass="52550">MQMSIRPFKAAARPLAFAALSLAIAGALVAPNAAHASAFQLKENSAKGLGRAYAGSATAGGDVSVVANNPAAMSELDGTYFQADVTAINFSAKFEGSAHDVLGRPISGGNGGDGGTTLPVPALFLSSKVSDKVHLGFGFSVPFGFQTEYDRDWVGRYNGIKSKFQSLDATFSASYDVSDTFALGVSAIAQRTSAELTSAINFNAVGLGIQQGIAAQTAAGVAQIQAAAAAGQISPAQAGALIQQAVQQGQAAAAGVAALTPQGVDGYARIKGDDWGYGYQVGGFWKLTPNDKFALNYRSKISHRLQGTGNFTTTAGYDLLLTNPALASSIPPFANTTGSADFTTPAVISASYWHQAEKFGLGIDFAYTKWDVFKELRVKYGTAPAQPDSVEEFNWRNTVYLSVGGDYYLNDKVTLRAGVAVDTTPTYNSVRDVRVPDSTRKLATVGIGYKASEHFEINASYAHIFVNQAHIDSTSSTGDVVTGKFNDYGNLLSLSAVYKF</sequence>
<evidence type="ECO:0000256" key="6">
    <source>
        <dbReference type="ARBA" id="ARBA00023136"/>
    </source>
</evidence>
<evidence type="ECO:0000256" key="4">
    <source>
        <dbReference type="ARBA" id="ARBA00022692"/>
    </source>
</evidence>
<evidence type="ECO:0000256" key="5">
    <source>
        <dbReference type="ARBA" id="ARBA00022729"/>
    </source>
</evidence>
<feature type="signal peptide" evidence="8">
    <location>
        <begin position="1"/>
        <end position="36"/>
    </location>
</feature>
<organism evidence="9 10">
    <name type="scientific">Dyella ginsengisoli</name>
    <dbReference type="NCBI Taxonomy" id="363848"/>
    <lineage>
        <taxon>Bacteria</taxon>
        <taxon>Pseudomonadati</taxon>
        <taxon>Pseudomonadota</taxon>
        <taxon>Gammaproteobacteria</taxon>
        <taxon>Lysobacterales</taxon>
        <taxon>Rhodanobacteraceae</taxon>
        <taxon>Dyella</taxon>
    </lineage>
</organism>
<evidence type="ECO:0000256" key="7">
    <source>
        <dbReference type="ARBA" id="ARBA00023237"/>
    </source>
</evidence>
<proteinExistence type="inferred from homology"/>
<feature type="chain" id="PRO_5047424677" evidence="8">
    <location>
        <begin position="37"/>
        <end position="500"/>
    </location>
</feature>
<dbReference type="Proteomes" id="UP001620460">
    <property type="component" value="Unassembled WGS sequence"/>
</dbReference>
<evidence type="ECO:0000256" key="8">
    <source>
        <dbReference type="SAM" id="SignalP"/>
    </source>
</evidence>
<evidence type="ECO:0000256" key="1">
    <source>
        <dbReference type="ARBA" id="ARBA00004571"/>
    </source>
</evidence>
<evidence type="ECO:0000313" key="9">
    <source>
        <dbReference type="EMBL" id="MFK2902709.1"/>
    </source>
</evidence>
<gene>
    <name evidence="9" type="ORF">ISP17_01940</name>
</gene>
<comment type="similarity">
    <text evidence="2">Belongs to the OmpP1/FadL family.</text>
</comment>
<dbReference type="Gene3D" id="2.40.160.60">
    <property type="entry name" value="Outer membrane protein transport protein (OMPP1/FadL/TodX)"/>
    <property type="match status" value="1"/>
</dbReference>
<dbReference type="PANTHER" id="PTHR35093:SF3">
    <property type="entry name" value="LONG-CHAIN FATTY ACID TRANSPORT PROTEIN"/>
    <property type="match status" value="1"/>
</dbReference>
<comment type="subcellular location">
    <subcellularLocation>
        <location evidence="1">Cell outer membrane</location>
        <topology evidence="1">Multi-pass membrane protein</topology>
    </subcellularLocation>
</comment>
<reference evidence="9 10" key="1">
    <citation type="submission" date="2020-10" db="EMBL/GenBank/DDBJ databases">
        <title>Phylogeny of dyella-like bacteria.</title>
        <authorList>
            <person name="Fu J."/>
        </authorList>
    </citation>
    <scope>NUCLEOTIDE SEQUENCE [LARGE SCALE GENOMIC DNA]</scope>
    <source>
        <strain evidence="9 10">Gsoil3046</strain>
    </source>
</reference>
<dbReference type="Pfam" id="PF03349">
    <property type="entry name" value="Toluene_X"/>
    <property type="match status" value="1"/>
</dbReference>
<evidence type="ECO:0000256" key="2">
    <source>
        <dbReference type="ARBA" id="ARBA00008163"/>
    </source>
</evidence>
<comment type="caution">
    <text evidence="9">The sequence shown here is derived from an EMBL/GenBank/DDBJ whole genome shotgun (WGS) entry which is preliminary data.</text>
</comment>
<evidence type="ECO:0000256" key="3">
    <source>
        <dbReference type="ARBA" id="ARBA00022452"/>
    </source>
</evidence>
<evidence type="ECO:0000313" key="10">
    <source>
        <dbReference type="Proteomes" id="UP001620460"/>
    </source>
</evidence>
<keyword evidence="5 8" id="KW-0732">Signal</keyword>
<dbReference type="SUPFAM" id="SSF56935">
    <property type="entry name" value="Porins"/>
    <property type="match status" value="1"/>
</dbReference>
<accession>A0ABW8JQG3</accession>
<keyword evidence="4" id="KW-0812">Transmembrane</keyword>
<dbReference type="InterPro" id="IPR005017">
    <property type="entry name" value="OMPP1/FadL/TodX"/>
</dbReference>
<protein>
    <submittedName>
        <fullName evidence="9">Transporter</fullName>
    </submittedName>
</protein>
<dbReference type="RefSeq" id="WP_404629827.1">
    <property type="nucleotide sequence ID" value="NZ_JADIKM010000001.1"/>
</dbReference>
<name>A0ABW8JQG3_9GAMM</name>
<keyword evidence="10" id="KW-1185">Reference proteome</keyword>
<dbReference type="PANTHER" id="PTHR35093">
    <property type="entry name" value="OUTER MEMBRANE PROTEIN NMB0088-RELATED"/>
    <property type="match status" value="1"/>
</dbReference>
<keyword evidence="6" id="KW-0472">Membrane</keyword>
<keyword evidence="3" id="KW-1134">Transmembrane beta strand</keyword>
<dbReference type="EMBL" id="JADIKM010000001">
    <property type="protein sequence ID" value="MFK2902709.1"/>
    <property type="molecule type" value="Genomic_DNA"/>
</dbReference>
<keyword evidence="7" id="KW-0998">Cell outer membrane</keyword>